<evidence type="ECO:0000313" key="1">
    <source>
        <dbReference type="EMBL" id="GJD87842.1"/>
    </source>
</evidence>
<dbReference type="Proteomes" id="UP001055247">
    <property type="component" value="Unassembled WGS sequence"/>
</dbReference>
<organism evidence="1 2">
    <name type="scientific">Methylobacterium hispanicum</name>
    <dbReference type="NCBI Taxonomy" id="270350"/>
    <lineage>
        <taxon>Bacteria</taxon>
        <taxon>Pseudomonadati</taxon>
        <taxon>Pseudomonadota</taxon>
        <taxon>Alphaproteobacteria</taxon>
        <taxon>Hyphomicrobiales</taxon>
        <taxon>Methylobacteriaceae</taxon>
        <taxon>Methylobacterium</taxon>
    </lineage>
</organism>
<dbReference type="EMBL" id="BPQO01000004">
    <property type="protein sequence ID" value="GJD87842.1"/>
    <property type="molecule type" value="Genomic_DNA"/>
</dbReference>
<accession>A0AAV4ZI26</accession>
<protein>
    <submittedName>
        <fullName evidence="1">Uncharacterized protein</fullName>
    </submittedName>
</protein>
<evidence type="ECO:0000313" key="2">
    <source>
        <dbReference type="Proteomes" id="UP001055247"/>
    </source>
</evidence>
<sequence length="151" mass="16472">MPSQNIDRGDQPFRPAIAPRDLIPNLDVHGNALEIGCRVRSFSSTFAYEDGRVAGLETAGDRVSYLEGVLRAIGDVRRDCPRYTIEVERRVSGRGDRIKDETVAADDPWRTVIPPVNGTPTSAGEYCFGVVRIADAPAPEREGDARTTSDA</sequence>
<reference evidence="1" key="1">
    <citation type="journal article" date="2016" name="Front. Microbiol.">
        <title>Genome Sequence of the Piezophilic, Mesophilic Sulfate-Reducing Bacterium Desulfovibrio indicus J2T.</title>
        <authorList>
            <person name="Cao J."/>
            <person name="Maignien L."/>
            <person name="Shao Z."/>
            <person name="Alain K."/>
            <person name="Jebbar M."/>
        </authorList>
    </citation>
    <scope>NUCLEOTIDE SEQUENCE</scope>
    <source>
        <strain evidence="1">DSM 16372</strain>
    </source>
</reference>
<proteinExistence type="predicted"/>
<reference evidence="1" key="2">
    <citation type="submission" date="2021-08" db="EMBL/GenBank/DDBJ databases">
        <authorList>
            <person name="Tani A."/>
            <person name="Ola A."/>
            <person name="Ogura Y."/>
            <person name="Katsura K."/>
            <person name="Hayashi T."/>
        </authorList>
    </citation>
    <scope>NUCLEOTIDE SEQUENCE</scope>
    <source>
        <strain evidence="1">DSM 16372</strain>
    </source>
</reference>
<dbReference type="RefSeq" id="WP_238229833.1">
    <property type="nucleotide sequence ID" value="NZ_BPQO01000004.1"/>
</dbReference>
<keyword evidence="2" id="KW-1185">Reference proteome</keyword>
<comment type="caution">
    <text evidence="1">The sequence shown here is derived from an EMBL/GenBank/DDBJ whole genome shotgun (WGS) entry which is preliminary data.</text>
</comment>
<name>A0AAV4ZI26_9HYPH</name>
<dbReference type="AlphaFoldDB" id="A0AAV4ZI26"/>
<gene>
    <name evidence="1" type="ORF">BHAOGJBA_1347</name>
</gene>